<dbReference type="Proteomes" id="UP001199916">
    <property type="component" value="Unassembled WGS sequence"/>
</dbReference>
<proteinExistence type="predicted"/>
<feature type="transmembrane region" description="Helical" evidence="1">
    <location>
        <begin position="6"/>
        <end position="25"/>
    </location>
</feature>
<evidence type="ECO:0000256" key="1">
    <source>
        <dbReference type="SAM" id="Phobius"/>
    </source>
</evidence>
<feature type="transmembrane region" description="Helical" evidence="1">
    <location>
        <begin position="49"/>
        <end position="74"/>
    </location>
</feature>
<keyword evidence="1" id="KW-0812">Transmembrane</keyword>
<dbReference type="Pfam" id="PF13160">
    <property type="entry name" value="DUF3995"/>
    <property type="match status" value="1"/>
</dbReference>
<dbReference type="RefSeq" id="WP_233695659.1">
    <property type="nucleotide sequence ID" value="NZ_JAJNBZ010000002.1"/>
</dbReference>
<reference evidence="2 3" key="1">
    <citation type="submission" date="2021-11" db="EMBL/GenBank/DDBJ databases">
        <title>Draft genome sequence of Paenibacillus profundus YoMME, a new Gram-positive bacteria with exoelectrogenic properties.</title>
        <authorList>
            <person name="Hubenova Y."/>
            <person name="Hubenova E."/>
            <person name="Manasiev Y."/>
            <person name="Peykov S."/>
            <person name="Mitov M."/>
        </authorList>
    </citation>
    <scope>NUCLEOTIDE SEQUENCE [LARGE SCALE GENOMIC DNA]</scope>
    <source>
        <strain evidence="2 3">YoMME</strain>
    </source>
</reference>
<feature type="transmembrane region" description="Helical" evidence="1">
    <location>
        <begin position="80"/>
        <end position="98"/>
    </location>
</feature>
<keyword evidence="1" id="KW-1133">Transmembrane helix</keyword>
<dbReference type="EMBL" id="JAJNBZ010000002">
    <property type="protein sequence ID" value="MCE5168376.1"/>
    <property type="molecule type" value="Genomic_DNA"/>
</dbReference>
<dbReference type="InterPro" id="IPR025058">
    <property type="entry name" value="DUF3995"/>
</dbReference>
<keyword evidence="1" id="KW-0472">Membrane</keyword>
<organism evidence="2 3">
    <name type="scientific">Paenibacillus profundus</name>
    <dbReference type="NCBI Taxonomy" id="1173085"/>
    <lineage>
        <taxon>Bacteria</taxon>
        <taxon>Bacillati</taxon>
        <taxon>Bacillota</taxon>
        <taxon>Bacilli</taxon>
        <taxon>Bacillales</taxon>
        <taxon>Paenibacillaceae</taxon>
        <taxon>Paenibacillus</taxon>
    </lineage>
</organism>
<protein>
    <submittedName>
        <fullName evidence="2">DUF3995 domain-containing protein</fullName>
    </submittedName>
</protein>
<comment type="caution">
    <text evidence="2">The sequence shown here is derived from an EMBL/GenBank/DDBJ whole genome shotgun (WGS) entry which is preliminary data.</text>
</comment>
<feature type="transmembrane region" description="Helical" evidence="1">
    <location>
        <begin position="119"/>
        <end position="139"/>
    </location>
</feature>
<sequence length="141" mass="15743">MTSALSIFVGCVFMGLSILHVYWMFGGKWGKAAAIPYDGSRPLFTPRTFSTFAVALLLAFASVIIIGLAGGALAVLPEWMYRWGGWSIGLVFLLRSIGEFRWVGFFKKKKGTPFARWDTMLFSPLCLVLAVFIFMILIFEP</sequence>
<gene>
    <name evidence="2" type="ORF">LQV63_03485</name>
</gene>
<name>A0ABS8YA70_9BACL</name>
<keyword evidence="3" id="KW-1185">Reference proteome</keyword>
<accession>A0ABS8YA70</accession>
<evidence type="ECO:0000313" key="3">
    <source>
        <dbReference type="Proteomes" id="UP001199916"/>
    </source>
</evidence>
<evidence type="ECO:0000313" key="2">
    <source>
        <dbReference type="EMBL" id="MCE5168376.1"/>
    </source>
</evidence>